<feature type="domain" description="LOB" evidence="3">
    <location>
        <begin position="9"/>
        <end position="110"/>
    </location>
</feature>
<dbReference type="EMBL" id="OX465077">
    <property type="protein sequence ID" value="CAI9266717.1"/>
    <property type="molecule type" value="Genomic_DNA"/>
</dbReference>
<keyword evidence="5" id="KW-1185">Reference proteome</keyword>
<dbReference type="InterPro" id="IPR004883">
    <property type="entry name" value="LOB"/>
</dbReference>
<dbReference type="PANTHER" id="PTHR31301">
    <property type="entry name" value="LOB DOMAIN-CONTAINING PROTEIN 4-RELATED"/>
    <property type="match status" value="1"/>
</dbReference>
<feature type="region of interest" description="Disordered" evidence="2">
    <location>
        <begin position="281"/>
        <end position="307"/>
    </location>
</feature>
<organism evidence="4 5">
    <name type="scientific">Lactuca saligna</name>
    <name type="common">Willowleaf lettuce</name>
    <dbReference type="NCBI Taxonomy" id="75948"/>
    <lineage>
        <taxon>Eukaryota</taxon>
        <taxon>Viridiplantae</taxon>
        <taxon>Streptophyta</taxon>
        <taxon>Embryophyta</taxon>
        <taxon>Tracheophyta</taxon>
        <taxon>Spermatophyta</taxon>
        <taxon>Magnoliopsida</taxon>
        <taxon>eudicotyledons</taxon>
        <taxon>Gunneridae</taxon>
        <taxon>Pentapetalae</taxon>
        <taxon>asterids</taxon>
        <taxon>campanulids</taxon>
        <taxon>Asterales</taxon>
        <taxon>Asteraceae</taxon>
        <taxon>Cichorioideae</taxon>
        <taxon>Cichorieae</taxon>
        <taxon>Lactucinae</taxon>
        <taxon>Lactuca</taxon>
    </lineage>
</organism>
<evidence type="ECO:0000256" key="1">
    <source>
        <dbReference type="ARBA" id="ARBA00005474"/>
    </source>
</evidence>
<dbReference type="Proteomes" id="UP001177003">
    <property type="component" value="Chromosome 1"/>
</dbReference>
<proteinExistence type="inferred from homology"/>
<evidence type="ECO:0000313" key="4">
    <source>
        <dbReference type="EMBL" id="CAI9266717.1"/>
    </source>
</evidence>
<dbReference type="PANTHER" id="PTHR31301:SF21">
    <property type="entry name" value="LOB DOMAIN-CONTAINING PROTEIN 27-RELATED"/>
    <property type="match status" value="1"/>
</dbReference>
<accession>A0AA35YAC4</accession>
<evidence type="ECO:0000256" key="2">
    <source>
        <dbReference type="SAM" id="MobiDB-lite"/>
    </source>
</evidence>
<protein>
    <recommendedName>
        <fullName evidence="3">LOB domain-containing protein</fullName>
    </recommendedName>
</protein>
<evidence type="ECO:0000313" key="5">
    <source>
        <dbReference type="Proteomes" id="UP001177003"/>
    </source>
</evidence>
<gene>
    <name evidence="4" type="ORF">LSALG_LOCUS7254</name>
</gene>
<feature type="compositionally biased region" description="Polar residues" evidence="2">
    <location>
        <begin position="288"/>
        <end position="302"/>
    </location>
</feature>
<dbReference type="AlphaFoldDB" id="A0AA35YAC4"/>
<sequence>MTLKGGTTQACAACKYQRKRCTPECPLAPHFRPEHTEIFKNAHKLFGVKNILKVLDQIDPSQKTEAMRSMIYQANMRDRFPVHGCYGIVIQLQIQIRQTEKELYAVLSQLEFYKNQRPQHEIVLSPLDSPESQRLQLGMGVEQPDSAAPTTAALTLFQHQGVGGGDSHHQHQQPQQQPFVLASGLPIPPYSGNGNGHDGYNNNNSGIHMDLKENMIFVWGQQTYCNENENKNDDGGKGVVSTLQSELVNSTQQLTIQDEVTHDYDEIYPFFDTIDDTQSYMDSKEANDSSPESSPKETTQSLKHVAGSNLRSAELQLGIMSQEYQAIA</sequence>
<dbReference type="PROSITE" id="PS50891">
    <property type="entry name" value="LOB"/>
    <property type="match status" value="1"/>
</dbReference>
<dbReference type="Pfam" id="PF03195">
    <property type="entry name" value="LOB"/>
    <property type="match status" value="1"/>
</dbReference>
<reference evidence="4" key="1">
    <citation type="submission" date="2023-04" db="EMBL/GenBank/DDBJ databases">
        <authorList>
            <person name="Vijverberg K."/>
            <person name="Xiong W."/>
            <person name="Schranz E."/>
        </authorList>
    </citation>
    <scope>NUCLEOTIDE SEQUENCE</scope>
</reference>
<evidence type="ECO:0000259" key="3">
    <source>
        <dbReference type="PROSITE" id="PS50891"/>
    </source>
</evidence>
<name>A0AA35YAC4_LACSI</name>
<comment type="similarity">
    <text evidence="1">Belongs to the LOB domain-containing protein family.</text>
</comment>